<evidence type="ECO:0000313" key="4">
    <source>
        <dbReference type="EMBL" id="QEJ96986.1"/>
    </source>
</evidence>
<organism evidence="4 6">
    <name type="scientific">Treponema phagedenis</name>
    <dbReference type="NCBI Taxonomy" id="162"/>
    <lineage>
        <taxon>Bacteria</taxon>
        <taxon>Pseudomonadati</taxon>
        <taxon>Spirochaetota</taxon>
        <taxon>Spirochaetia</taxon>
        <taxon>Spirochaetales</taxon>
        <taxon>Treponemataceae</taxon>
        <taxon>Treponema</taxon>
    </lineage>
</organism>
<dbReference type="AlphaFoldDB" id="A0A5C0R428"/>
<dbReference type="EMBL" id="CP042817">
    <property type="protein sequence ID" value="QEJ96635.1"/>
    <property type="molecule type" value="Genomic_DNA"/>
</dbReference>
<dbReference type="GO" id="GO:0003690">
    <property type="term" value="F:double-stranded DNA binding"/>
    <property type="evidence" value="ECO:0007669"/>
    <property type="project" value="InterPro"/>
</dbReference>
<name>A0A5C0R428_TREPH</name>
<dbReference type="Proteomes" id="UP000323594">
    <property type="component" value="Chromosome"/>
</dbReference>
<dbReference type="EMBL" id="CP042817">
    <property type="protein sequence ID" value="QEJ96852.1"/>
    <property type="molecule type" value="Genomic_DNA"/>
</dbReference>
<protein>
    <submittedName>
        <fullName evidence="4">Uncharacterized protein</fullName>
    </submittedName>
</protein>
<dbReference type="GO" id="GO:0042262">
    <property type="term" value="P:DNA protection"/>
    <property type="evidence" value="ECO:0007669"/>
    <property type="project" value="InterPro"/>
</dbReference>
<dbReference type="Pfam" id="PF07352">
    <property type="entry name" value="Phage_Mu_Gam"/>
    <property type="match status" value="1"/>
</dbReference>
<accession>A0A5C0R428</accession>
<dbReference type="GeneID" id="57752396"/>
<evidence type="ECO:0000313" key="3">
    <source>
        <dbReference type="EMBL" id="QEJ96941.1"/>
    </source>
</evidence>
<dbReference type="RefSeq" id="WP_024751779.1">
    <property type="nucleotide sequence ID" value="NZ_CP042813.1"/>
</dbReference>
<dbReference type="SUPFAM" id="SSF161266">
    <property type="entry name" value="Gam-like"/>
    <property type="match status" value="1"/>
</dbReference>
<sequence length="170" mass="18963">MAKYKPSTGKIESIEEVNSALKTIGLLEHELDLIDAKSNKEISAIKEKAAKDGEGKRKQIAELAAKIGAFAEYNRDELFIDKKTIELTFGTFGFRKSTSISIKTKTTVGLLEKLGLTDYIRLKKEADKEKMAELDDETLAQVDAVRKVKDTFFCEANKEEVNRDLLKSAG</sequence>
<dbReference type="EMBL" id="CP042817">
    <property type="protein sequence ID" value="QEJ96986.1"/>
    <property type="molecule type" value="Genomic_DNA"/>
</dbReference>
<evidence type="ECO:0000313" key="6">
    <source>
        <dbReference type="Proteomes" id="UP000323594"/>
    </source>
</evidence>
<evidence type="ECO:0000313" key="1">
    <source>
        <dbReference type="EMBL" id="QEJ96635.1"/>
    </source>
</evidence>
<proteinExistence type="predicted"/>
<reference evidence="4 6" key="1">
    <citation type="submission" date="2019-08" db="EMBL/GenBank/DDBJ databases">
        <authorList>
            <person name="Kuhnert P."/>
        </authorList>
    </citation>
    <scope>NUCLEOTIDE SEQUENCE [LARGE SCALE GENOMIC DNA]</scope>
    <source>
        <strain evidence="4 6">B36.5</strain>
    </source>
</reference>
<gene>
    <name evidence="1" type="ORF">FUT82_00495</name>
    <name evidence="2" type="ORF">FUT82_01875</name>
    <name evidence="3" type="ORF">FUT82_02390</name>
    <name evidence="4" type="ORF">FUT82_02630</name>
    <name evidence="5" type="ORF">FUT82_11065</name>
</gene>
<dbReference type="EMBL" id="CP042817">
    <property type="protein sequence ID" value="QEJ96941.1"/>
    <property type="molecule type" value="Genomic_DNA"/>
</dbReference>
<dbReference type="Gene3D" id="1.20.5.170">
    <property type="match status" value="1"/>
</dbReference>
<evidence type="ECO:0000313" key="5">
    <source>
        <dbReference type="EMBL" id="QEJ98481.1"/>
    </source>
</evidence>
<dbReference type="EMBL" id="CP042817">
    <property type="protein sequence ID" value="QEJ98481.1"/>
    <property type="molecule type" value="Genomic_DNA"/>
</dbReference>
<dbReference type="InterPro" id="IPR009951">
    <property type="entry name" value="Host-nuc_inhib_Gam"/>
</dbReference>
<evidence type="ECO:0000313" key="2">
    <source>
        <dbReference type="EMBL" id="QEJ96852.1"/>
    </source>
</evidence>